<evidence type="ECO:0000313" key="3">
    <source>
        <dbReference type="Proteomes" id="UP000199623"/>
    </source>
</evidence>
<dbReference type="Gene3D" id="2.20.25.10">
    <property type="match status" value="1"/>
</dbReference>
<protein>
    <submittedName>
        <fullName evidence="2">Peroxiredoxin, Ohr subfamily</fullName>
    </submittedName>
</protein>
<sequence>MNAPLYTGIATSTGDGRAGGRARSDDGLLDLGLAIPKEMGGPGGATNPEQLFAAGWASCFHSAVKAVAAQRKTAIADSAVVAEVQVLPTPEGGFSLSAALHVELSGVDQVTADELVEAAHAMCPYSNATRGNIPVTVDATVA</sequence>
<name>A0A1G7R1A3_9PSEU</name>
<reference evidence="3" key="1">
    <citation type="submission" date="2016-10" db="EMBL/GenBank/DDBJ databases">
        <authorList>
            <person name="Varghese N."/>
            <person name="Submissions S."/>
        </authorList>
    </citation>
    <scope>NUCLEOTIDE SEQUENCE [LARGE SCALE GENOMIC DNA]</scope>
    <source>
        <strain evidence="3">CGMCC 4.3506</strain>
    </source>
</reference>
<dbReference type="RefSeq" id="WP_090048732.1">
    <property type="nucleotide sequence ID" value="NZ_FNCC01000005.1"/>
</dbReference>
<accession>A0A1G7R1A3</accession>
<organism evidence="2 3">
    <name type="scientific">Lentzea fradiae</name>
    <dbReference type="NCBI Taxonomy" id="200378"/>
    <lineage>
        <taxon>Bacteria</taxon>
        <taxon>Bacillati</taxon>
        <taxon>Actinomycetota</taxon>
        <taxon>Actinomycetes</taxon>
        <taxon>Pseudonocardiales</taxon>
        <taxon>Pseudonocardiaceae</taxon>
        <taxon>Lentzea</taxon>
    </lineage>
</organism>
<dbReference type="InterPro" id="IPR003718">
    <property type="entry name" value="OsmC/Ohr_fam"/>
</dbReference>
<dbReference type="EMBL" id="FNCC01000005">
    <property type="protein sequence ID" value="SDG04508.1"/>
    <property type="molecule type" value="Genomic_DNA"/>
</dbReference>
<evidence type="ECO:0000256" key="1">
    <source>
        <dbReference type="ARBA" id="ARBA00007378"/>
    </source>
</evidence>
<dbReference type="GO" id="GO:0006979">
    <property type="term" value="P:response to oxidative stress"/>
    <property type="evidence" value="ECO:0007669"/>
    <property type="project" value="InterPro"/>
</dbReference>
<evidence type="ECO:0000313" key="2">
    <source>
        <dbReference type="EMBL" id="SDG04508.1"/>
    </source>
</evidence>
<dbReference type="PANTHER" id="PTHR33797:SF2">
    <property type="entry name" value="ORGANIC HYDROPEROXIDE RESISTANCE PROTEIN-LIKE"/>
    <property type="match status" value="1"/>
</dbReference>
<dbReference type="Pfam" id="PF02566">
    <property type="entry name" value="OsmC"/>
    <property type="match status" value="1"/>
</dbReference>
<dbReference type="SUPFAM" id="SSF82784">
    <property type="entry name" value="OsmC-like"/>
    <property type="match status" value="1"/>
</dbReference>
<dbReference type="InterPro" id="IPR019953">
    <property type="entry name" value="OHR"/>
</dbReference>
<proteinExistence type="inferred from homology"/>
<comment type="similarity">
    <text evidence="1">Belongs to the OsmC/Ohr family.</text>
</comment>
<dbReference type="PANTHER" id="PTHR33797">
    <property type="entry name" value="ORGANIC HYDROPEROXIDE RESISTANCE PROTEIN-LIKE"/>
    <property type="match status" value="1"/>
</dbReference>
<dbReference type="OrthoDB" id="9797508at2"/>
<dbReference type="Proteomes" id="UP000199623">
    <property type="component" value="Unassembled WGS sequence"/>
</dbReference>
<dbReference type="AlphaFoldDB" id="A0A1G7R1A3"/>
<dbReference type="STRING" id="200378.SAMN05216553_10550"/>
<keyword evidence="3" id="KW-1185">Reference proteome</keyword>
<dbReference type="InterPro" id="IPR015946">
    <property type="entry name" value="KH_dom-like_a/b"/>
</dbReference>
<dbReference type="InterPro" id="IPR036102">
    <property type="entry name" value="OsmC/Ohrsf"/>
</dbReference>
<dbReference type="NCBIfam" id="TIGR03561">
    <property type="entry name" value="organ_hyd_perox"/>
    <property type="match status" value="1"/>
</dbReference>
<gene>
    <name evidence="2" type="ORF">SAMN05216553_10550</name>
</gene>
<dbReference type="Gene3D" id="3.30.300.20">
    <property type="match status" value="1"/>
</dbReference>